<dbReference type="SMART" id="SM00895">
    <property type="entry name" value="FCD"/>
    <property type="match status" value="1"/>
</dbReference>
<dbReference type="SUPFAM" id="SSF46785">
    <property type="entry name" value="Winged helix' DNA-binding domain"/>
    <property type="match status" value="1"/>
</dbReference>
<evidence type="ECO:0000256" key="3">
    <source>
        <dbReference type="ARBA" id="ARBA00023163"/>
    </source>
</evidence>
<dbReference type="EMBL" id="JSUQ01000007">
    <property type="protein sequence ID" value="KHQ53368.1"/>
    <property type="molecule type" value="Genomic_DNA"/>
</dbReference>
<evidence type="ECO:0000256" key="1">
    <source>
        <dbReference type="ARBA" id="ARBA00023015"/>
    </source>
</evidence>
<dbReference type="Pfam" id="PF07729">
    <property type="entry name" value="FCD"/>
    <property type="match status" value="1"/>
</dbReference>
<keyword evidence="6" id="KW-1185">Reference proteome</keyword>
<dbReference type="PANTHER" id="PTHR43537:SF24">
    <property type="entry name" value="GLUCONATE OPERON TRANSCRIPTIONAL REPRESSOR"/>
    <property type="match status" value="1"/>
</dbReference>
<reference evidence="5 6" key="1">
    <citation type="submission" date="2014-10" db="EMBL/GenBank/DDBJ databases">
        <title>Genome sequence of Ponticoccus sp. strain UMTAT08 isolated from clonal culture of toxic dinoflagellate Alexandrium tamiyavanichii.</title>
        <authorList>
            <person name="Gan H.Y."/>
            <person name="Muhd D.-D."/>
            <person name="Mohd Noor M.E."/>
            <person name="Yeong Y.S."/>
            <person name="Usup G."/>
        </authorList>
    </citation>
    <scope>NUCLEOTIDE SEQUENCE [LARGE SCALE GENOMIC DNA]</scope>
    <source>
        <strain evidence="5 6">UMTAT08</strain>
    </source>
</reference>
<dbReference type="InterPro" id="IPR011711">
    <property type="entry name" value="GntR_C"/>
</dbReference>
<dbReference type="Gene3D" id="1.20.120.530">
    <property type="entry name" value="GntR ligand-binding domain-like"/>
    <property type="match status" value="1"/>
</dbReference>
<dbReference type="InterPro" id="IPR036390">
    <property type="entry name" value="WH_DNA-bd_sf"/>
</dbReference>
<keyword evidence="1" id="KW-0805">Transcription regulation</keyword>
<sequence>MTEAGGEAQSRRAFGALVDALRDGELPSSSFHSMQQLVSVLGFPISSIREAVKRAEAQGLVEILPKRGIQVMSADLASTRNCMDMRATLDKEGARRLLARDQGRDWFDLRAVHEALLSRARAGIGAAEAVDAIDVDLSLHDALAEELDNPLLRRCYEENRTRIAIIQNTRPFLADRVASAMEEHLAIISAIEAGDEPAAMQAIDLHFVQTLRWWGIHG</sequence>
<evidence type="ECO:0000256" key="2">
    <source>
        <dbReference type="ARBA" id="ARBA00023125"/>
    </source>
</evidence>
<dbReference type="STRING" id="561184.SAMN05216376_12246"/>
<keyword evidence="2" id="KW-0238">DNA-binding</keyword>
<dbReference type="InterPro" id="IPR008920">
    <property type="entry name" value="TF_FadR/GntR_C"/>
</dbReference>
<dbReference type="PANTHER" id="PTHR43537">
    <property type="entry name" value="TRANSCRIPTIONAL REGULATOR, GNTR FAMILY"/>
    <property type="match status" value="1"/>
</dbReference>
<dbReference type="Gene3D" id="1.10.10.10">
    <property type="entry name" value="Winged helix-like DNA-binding domain superfamily/Winged helix DNA-binding domain"/>
    <property type="match status" value="1"/>
</dbReference>
<dbReference type="AlphaFoldDB" id="A0A0B3S348"/>
<dbReference type="Proteomes" id="UP000030960">
    <property type="component" value="Unassembled WGS sequence"/>
</dbReference>
<accession>A0A0B3S348</accession>
<organism evidence="5 6">
    <name type="scientific">Mameliella alba</name>
    <dbReference type="NCBI Taxonomy" id="561184"/>
    <lineage>
        <taxon>Bacteria</taxon>
        <taxon>Pseudomonadati</taxon>
        <taxon>Pseudomonadota</taxon>
        <taxon>Alphaproteobacteria</taxon>
        <taxon>Rhodobacterales</taxon>
        <taxon>Roseobacteraceae</taxon>
        <taxon>Mameliella</taxon>
    </lineage>
</organism>
<feature type="domain" description="GntR C-terminal" evidence="4">
    <location>
        <begin position="81"/>
        <end position="209"/>
    </location>
</feature>
<name>A0A0B3S348_9RHOB</name>
<dbReference type="OrthoDB" id="7768882at2"/>
<comment type="caution">
    <text evidence="5">The sequence shown here is derived from an EMBL/GenBank/DDBJ whole genome shotgun (WGS) entry which is preliminary data.</text>
</comment>
<proteinExistence type="predicted"/>
<dbReference type="GO" id="GO:0003677">
    <property type="term" value="F:DNA binding"/>
    <property type="evidence" value="ECO:0007669"/>
    <property type="project" value="UniProtKB-KW"/>
</dbReference>
<dbReference type="RefSeq" id="WP_043140240.1">
    <property type="nucleotide sequence ID" value="NZ_JSUQ01000007.1"/>
</dbReference>
<protein>
    <submittedName>
        <fullName evidence="5">Putative transcriptional regulator GntR family protein</fullName>
    </submittedName>
</protein>
<dbReference type="SUPFAM" id="SSF48008">
    <property type="entry name" value="GntR ligand-binding domain-like"/>
    <property type="match status" value="1"/>
</dbReference>
<keyword evidence="3" id="KW-0804">Transcription</keyword>
<evidence type="ECO:0000313" key="5">
    <source>
        <dbReference type="EMBL" id="KHQ53368.1"/>
    </source>
</evidence>
<evidence type="ECO:0000313" key="6">
    <source>
        <dbReference type="Proteomes" id="UP000030960"/>
    </source>
</evidence>
<dbReference type="InterPro" id="IPR036388">
    <property type="entry name" value="WH-like_DNA-bd_sf"/>
</dbReference>
<gene>
    <name evidence="5" type="ORF">OA50_01897</name>
</gene>
<evidence type="ECO:0000259" key="4">
    <source>
        <dbReference type="SMART" id="SM00895"/>
    </source>
</evidence>